<accession>A0A382B8H8</accession>
<feature type="non-terminal residue" evidence="1">
    <location>
        <position position="36"/>
    </location>
</feature>
<evidence type="ECO:0008006" key="2">
    <source>
        <dbReference type="Google" id="ProtNLM"/>
    </source>
</evidence>
<name>A0A382B8H8_9ZZZZ</name>
<gene>
    <name evidence="1" type="ORF">METZ01_LOCUS162843</name>
</gene>
<protein>
    <recommendedName>
        <fullName evidence="2">Rod shape-determining protein MreD</fullName>
    </recommendedName>
</protein>
<dbReference type="EMBL" id="UINC01028643">
    <property type="protein sequence ID" value="SVB09989.1"/>
    <property type="molecule type" value="Genomic_DNA"/>
</dbReference>
<dbReference type="AlphaFoldDB" id="A0A382B8H8"/>
<reference evidence="1" key="1">
    <citation type="submission" date="2018-05" db="EMBL/GenBank/DDBJ databases">
        <authorList>
            <person name="Lanie J.A."/>
            <person name="Ng W.-L."/>
            <person name="Kazmierczak K.M."/>
            <person name="Andrzejewski T.M."/>
            <person name="Davidsen T.M."/>
            <person name="Wayne K.J."/>
            <person name="Tettelin H."/>
            <person name="Glass J.I."/>
            <person name="Rusch D."/>
            <person name="Podicherti R."/>
            <person name="Tsui H.-C.T."/>
            <person name="Winkler M.E."/>
        </authorList>
    </citation>
    <scope>NUCLEOTIDE SEQUENCE</scope>
</reference>
<evidence type="ECO:0000313" key="1">
    <source>
        <dbReference type="EMBL" id="SVB09989.1"/>
    </source>
</evidence>
<organism evidence="1">
    <name type="scientific">marine metagenome</name>
    <dbReference type="NCBI Taxonomy" id="408172"/>
    <lineage>
        <taxon>unclassified sequences</taxon>
        <taxon>metagenomes</taxon>
        <taxon>ecological metagenomes</taxon>
    </lineage>
</organism>
<proteinExistence type="predicted"/>
<sequence length="36" mass="4201">MTFVVGFILSALPLPETIVDWRPCWLAMLLIYWCMA</sequence>